<dbReference type="Pfam" id="PF08281">
    <property type="entry name" value="Sigma70_r4_2"/>
    <property type="match status" value="1"/>
</dbReference>
<dbReference type="Gene3D" id="3.10.450.50">
    <property type="match status" value="1"/>
</dbReference>
<sequence length="296" mass="32346">MDESPRDVARERAHLVNLAFRMFGSTAEAEAVVQQAYALWYTMPETERDAIAVPRAWLTRTAARICLDILASRRGSRDGYVGEWLPEPVPHTSVGRNAPPADPLDRITLDESVSMALLVLLDSLAPEERVAFVLHDVFGVSFDAIGDIVGRTARESRTLASNARRNIHRLRSHETSPEAHTAVVRAFGEAWESGDATALAALLAPDVVALADGGGRVMAEEQPFRGVTRVVPLVLHVFDEPGDVEITTQPVNGQSGLVVRRGLSVVGVVSFNISDSLVTDVWMVLNPEKLERWNRG</sequence>
<evidence type="ECO:0000259" key="6">
    <source>
        <dbReference type="Pfam" id="PF04542"/>
    </source>
</evidence>
<feature type="domain" description="RNA polymerase sigma-70 region 2" evidence="6">
    <location>
        <begin position="10"/>
        <end position="74"/>
    </location>
</feature>
<dbReference type="InterPro" id="IPR052704">
    <property type="entry name" value="ECF_Sigma-70_Domain"/>
</dbReference>
<reference evidence="8 9" key="1">
    <citation type="submission" date="2024-06" db="EMBL/GenBank/DDBJ databases">
        <title>Sorghum-associated microbial communities from plants grown in Nebraska, USA.</title>
        <authorList>
            <person name="Schachtman D."/>
        </authorList>
    </citation>
    <scope>NUCLEOTIDE SEQUENCE [LARGE SCALE GENOMIC DNA]</scope>
    <source>
        <strain evidence="8 9">2857</strain>
    </source>
</reference>
<accession>A0ABV2QP89</accession>
<evidence type="ECO:0000256" key="3">
    <source>
        <dbReference type="ARBA" id="ARBA00023015"/>
    </source>
</evidence>
<dbReference type="SUPFAM" id="SSF88946">
    <property type="entry name" value="Sigma2 domain of RNA polymerase sigma factors"/>
    <property type="match status" value="1"/>
</dbReference>
<comment type="subunit">
    <text evidence="2">Interacts transiently with the RNA polymerase catalytic core formed by RpoA, RpoB, RpoC and RpoZ (2 alpha, 1 beta, 1 beta' and 1 omega subunit) to form the RNA polymerase holoenzyme that can initiate transcription.</text>
</comment>
<gene>
    <name evidence="8" type="ORF">ABIE21_002381</name>
</gene>
<evidence type="ECO:0000256" key="4">
    <source>
        <dbReference type="ARBA" id="ARBA00023082"/>
    </source>
</evidence>
<dbReference type="Gene3D" id="1.10.10.10">
    <property type="entry name" value="Winged helix-like DNA-binding domain superfamily/Winged helix DNA-binding domain"/>
    <property type="match status" value="1"/>
</dbReference>
<evidence type="ECO:0000256" key="1">
    <source>
        <dbReference type="ARBA" id="ARBA00010641"/>
    </source>
</evidence>
<dbReference type="InterPro" id="IPR013324">
    <property type="entry name" value="RNA_pol_sigma_r3/r4-like"/>
</dbReference>
<keyword evidence="9" id="KW-1185">Reference proteome</keyword>
<evidence type="ECO:0000256" key="5">
    <source>
        <dbReference type="ARBA" id="ARBA00023163"/>
    </source>
</evidence>
<proteinExistence type="inferred from homology"/>
<feature type="domain" description="RNA polymerase sigma factor 70 region 4 type 2" evidence="7">
    <location>
        <begin position="115"/>
        <end position="166"/>
    </location>
</feature>
<dbReference type="InterPro" id="IPR013249">
    <property type="entry name" value="RNA_pol_sigma70_r4_t2"/>
</dbReference>
<evidence type="ECO:0000313" key="8">
    <source>
        <dbReference type="EMBL" id="MET4582871.1"/>
    </source>
</evidence>
<name>A0ABV2QP89_9MICO</name>
<dbReference type="SUPFAM" id="SSF88659">
    <property type="entry name" value="Sigma3 and sigma4 domains of RNA polymerase sigma factors"/>
    <property type="match status" value="1"/>
</dbReference>
<dbReference type="PANTHER" id="PTHR30173">
    <property type="entry name" value="SIGMA 19 FACTOR"/>
    <property type="match status" value="1"/>
</dbReference>
<dbReference type="SUPFAM" id="SSF54427">
    <property type="entry name" value="NTF2-like"/>
    <property type="match status" value="1"/>
</dbReference>
<dbReference type="Proteomes" id="UP001549257">
    <property type="component" value="Unassembled WGS sequence"/>
</dbReference>
<evidence type="ECO:0000259" key="7">
    <source>
        <dbReference type="Pfam" id="PF08281"/>
    </source>
</evidence>
<evidence type="ECO:0000313" key="9">
    <source>
        <dbReference type="Proteomes" id="UP001549257"/>
    </source>
</evidence>
<organism evidence="8 9">
    <name type="scientific">Conyzicola nivalis</name>
    <dbReference type="NCBI Taxonomy" id="1477021"/>
    <lineage>
        <taxon>Bacteria</taxon>
        <taxon>Bacillati</taxon>
        <taxon>Actinomycetota</taxon>
        <taxon>Actinomycetes</taxon>
        <taxon>Micrococcales</taxon>
        <taxon>Microbacteriaceae</taxon>
        <taxon>Conyzicola</taxon>
    </lineage>
</organism>
<dbReference type="InterPro" id="IPR032710">
    <property type="entry name" value="NTF2-like_dom_sf"/>
</dbReference>
<dbReference type="EMBL" id="JBEPSJ010000002">
    <property type="protein sequence ID" value="MET4582871.1"/>
    <property type="molecule type" value="Genomic_DNA"/>
</dbReference>
<dbReference type="InterPro" id="IPR007627">
    <property type="entry name" value="RNA_pol_sigma70_r2"/>
</dbReference>
<comment type="caution">
    <text evidence="8">The sequence shown here is derived from an EMBL/GenBank/DDBJ whole genome shotgun (WGS) entry which is preliminary data.</text>
</comment>
<keyword evidence="3" id="KW-0805">Transcription regulation</keyword>
<dbReference type="Pfam" id="PF04542">
    <property type="entry name" value="Sigma70_r2"/>
    <property type="match status" value="1"/>
</dbReference>
<comment type="similarity">
    <text evidence="1">Belongs to the sigma-70 factor family. ECF subfamily.</text>
</comment>
<dbReference type="RefSeq" id="WP_354025025.1">
    <property type="nucleotide sequence ID" value="NZ_JBEPSJ010000002.1"/>
</dbReference>
<keyword evidence="4" id="KW-0731">Sigma factor</keyword>
<dbReference type="Gene3D" id="1.10.1740.10">
    <property type="match status" value="1"/>
</dbReference>
<keyword evidence="5" id="KW-0804">Transcription</keyword>
<evidence type="ECO:0000256" key="2">
    <source>
        <dbReference type="ARBA" id="ARBA00011344"/>
    </source>
</evidence>
<protein>
    <submittedName>
        <fullName evidence="8">RNA polymerase sigma-70 factor (ECF subfamily)</fullName>
    </submittedName>
</protein>
<dbReference type="PANTHER" id="PTHR30173:SF43">
    <property type="entry name" value="ECF RNA POLYMERASE SIGMA FACTOR SIGI-RELATED"/>
    <property type="match status" value="1"/>
</dbReference>
<dbReference type="InterPro" id="IPR013325">
    <property type="entry name" value="RNA_pol_sigma_r2"/>
</dbReference>
<dbReference type="InterPro" id="IPR036388">
    <property type="entry name" value="WH-like_DNA-bd_sf"/>
</dbReference>